<dbReference type="Gene3D" id="2.60.40.10">
    <property type="entry name" value="Immunoglobulins"/>
    <property type="match status" value="1"/>
</dbReference>
<organism evidence="2 3">
    <name type="scientific">Schumannella soli</name>
    <dbReference type="NCBI Taxonomy" id="2590779"/>
    <lineage>
        <taxon>Bacteria</taxon>
        <taxon>Bacillati</taxon>
        <taxon>Actinomycetota</taxon>
        <taxon>Actinomycetes</taxon>
        <taxon>Micrococcales</taxon>
        <taxon>Microbacteriaceae</taxon>
        <taxon>Schumannella</taxon>
    </lineage>
</organism>
<dbReference type="Pfam" id="PF16640">
    <property type="entry name" value="Big_3_5"/>
    <property type="match status" value="1"/>
</dbReference>
<dbReference type="InterPro" id="IPR032109">
    <property type="entry name" value="Big_3_5"/>
</dbReference>
<name>A0A506Y786_9MICO</name>
<proteinExistence type="predicted"/>
<dbReference type="Proteomes" id="UP000316252">
    <property type="component" value="Unassembled WGS sequence"/>
</dbReference>
<dbReference type="OrthoDB" id="3225333at2"/>
<dbReference type="InterPro" id="IPR013783">
    <property type="entry name" value="Ig-like_fold"/>
</dbReference>
<gene>
    <name evidence="2" type="ORF">FJ657_04375</name>
</gene>
<sequence>MLPAGDYTVAGTWAGDANHNAATGSQAGFTVTSVPAPTLTTTADGPKAYGTPVPLNLTGIPADASGTGAVTFVVKNAAGDTVQTVTTTVAQLATAQAAGLPAGDYTVIGTWAGDANHTGATGSQAGFAVTKADSSLTTTASGKPYGTPVPLGVTGLPVDADPASTVTIAIATASGTPVTTVTTTVGRLATAQVSGLLAGDFTAKASWAGDANHTASTATTAPFTVSKAASPALTTTATGVAYGTPIPLGLTGIPADAAPGSTVTLVVKDAGGTTVDTVTTTVANLASAQSKLLPAGDYTVTGTWAGDANHSGAGGAPADVTVAKATSPALTTTADGPQAYGTPVPLGLSGIPADAAPGSTVTLVVKDAGGATVDTVTTTVANLATAKSKVLPAGDYTVVGTWAGDANHTGADGAVATFTVDDRATSITASVDGGTSASVVYGDPVDFAATGLPGGANPATGTITFVVSGGPADGTVLCTATLPATTCSPSAVTLPVGSYQVVAKYSGDANNSPSTSDPVALAVTPAPTSLTLATPPAAT</sequence>
<accession>A0A506Y786</accession>
<evidence type="ECO:0000313" key="2">
    <source>
        <dbReference type="EMBL" id="TPW77885.1"/>
    </source>
</evidence>
<reference evidence="2 3" key="1">
    <citation type="submission" date="2019-06" db="EMBL/GenBank/DDBJ databases">
        <authorList>
            <person name="Li F."/>
        </authorList>
    </citation>
    <scope>NUCLEOTIDE SEQUENCE [LARGE SCALE GENOMIC DNA]</scope>
    <source>
        <strain evidence="2 3">10F1D-1</strain>
    </source>
</reference>
<protein>
    <recommendedName>
        <fullName evidence="1">Bacterial Ig-like domain-containing protein</fullName>
    </recommendedName>
</protein>
<feature type="domain" description="Bacterial Ig-like" evidence="1">
    <location>
        <begin position="435"/>
        <end position="524"/>
    </location>
</feature>
<dbReference type="GO" id="GO:0005975">
    <property type="term" value="P:carbohydrate metabolic process"/>
    <property type="evidence" value="ECO:0007669"/>
    <property type="project" value="UniProtKB-ARBA"/>
</dbReference>
<evidence type="ECO:0000313" key="3">
    <source>
        <dbReference type="Proteomes" id="UP000316252"/>
    </source>
</evidence>
<keyword evidence="3" id="KW-1185">Reference proteome</keyword>
<comment type="caution">
    <text evidence="2">The sequence shown here is derived from an EMBL/GenBank/DDBJ whole genome shotgun (WGS) entry which is preliminary data.</text>
</comment>
<evidence type="ECO:0000259" key="1">
    <source>
        <dbReference type="Pfam" id="PF16640"/>
    </source>
</evidence>
<dbReference type="EMBL" id="VHQG01000001">
    <property type="protein sequence ID" value="TPW77885.1"/>
    <property type="molecule type" value="Genomic_DNA"/>
</dbReference>
<dbReference type="AlphaFoldDB" id="A0A506Y786"/>